<dbReference type="PANTHER" id="PTHR21621">
    <property type="entry name" value="RIBOSOMAL PROTEIN S6 MODIFICATION PROTEIN"/>
    <property type="match status" value="1"/>
</dbReference>
<dbReference type="NCBIfam" id="TIGR04187">
    <property type="entry name" value="GRASP_SAV_5884"/>
    <property type="match status" value="1"/>
</dbReference>
<dbReference type="InterPro" id="IPR048936">
    <property type="entry name" value="MvdD-like_ATPgrasp"/>
</dbReference>
<protein>
    <submittedName>
        <fullName evidence="3">ATP-grasp ribosomal peptide maturase</fullName>
    </submittedName>
</protein>
<dbReference type="InterPro" id="IPR011761">
    <property type="entry name" value="ATP-grasp"/>
</dbReference>
<evidence type="ECO:0000313" key="4">
    <source>
        <dbReference type="Proteomes" id="UP000294739"/>
    </source>
</evidence>
<gene>
    <name evidence="3" type="primary">tgmB</name>
    <name evidence="3" type="ORF">E1269_13715</name>
</gene>
<accession>A0A4R5D860</accession>
<dbReference type="InParanoid" id="A0A4R5D860"/>
<keyword evidence="1" id="KW-0067">ATP-binding</keyword>
<reference evidence="3 4" key="1">
    <citation type="submission" date="2019-03" db="EMBL/GenBank/DDBJ databases">
        <title>Draft genome sequences of novel Actinobacteria.</title>
        <authorList>
            <person name="Sahin N."/>
            <person name="Ay H."/>
            <person name="Saygin H."/>
        </authorList>
    </citation>
    <scope>NUCLEOTIDE SEQUENCE [LARGE SCALE GENOMIC DNA]</scope>
    <source>
        <strain evidence="3 4">5K138</strain>
    </source>
</reference>
<dbReference type="GO" id="GO:0009432">
    <property type="term" value="P:SOS response"/>
    <property type="evidence" value="ECO:0007669"/>
    <property type="project" value="TreeGrafter"/>
</dbReference>
<dbReference type="GO" id="GO:0005524">
    <property type="term" value="F:ATP binding"/>
    <property type="evidence" value="ECO:0007669"/>
    <property type="project" value="UniProtKB-UniRule"/>
</dbReference>
<evidence type="ECO:0000259" key="2">
    <source>
        <dbReference type="PROSITE" id="PS50975"/>
    </source>
</evidence>
<evidence type="ECO:0000256" key="1">
    <source>
        <dbReference type="PROSITE-ProRule" id="PRU00409"/>
    </source>
</evidence>
<dbReference type="AlphaFoldDB" id="A0A4R5D860"/>
<dbReference type="Proteomes" id="UP000294739">
    <property type="component" value="Unassembled WGS sequence"/>
</dbReference>
<organism evidence="3 4">
    <name type="scientific">Jiangella asiatica</name>
    <dbReference type="NCBI Taxonomy" id="2530372"/>
    <lineage>
        <taxon>Bacteria</taxon>
        <taxon>Bacillati</taxon>
        <taxon>Actinomycetota</taxon>
        <taxon>Actinomycetes</taxon>
        <taxon>Jiangellales</taxon>
        <taxon>Jiangellaceae</taxon>
        <taxon>Jiangella</taxon>
    </lineage>
</organism>
<name>A0A4R5D860_9ACTN</name>
<comment type="caution">
    <text evidence="3">The sequence shown here is derived from an EMBL/GenBank/DDBJ whole genome shotgun (WGS) entry which is preliminary data.</text>
</comment>
<dbReference type="OrthoDB" id="9794735at2"/>
<keyword evidence="4" id="KW-1185">Reference proteome</keyword>
<dbReference type="PANTHER" id="PTHR21621:SF0">
    <property type="entry name" value="BETA-CITRYLGLUTAMATE SYNTHASE B-RELATED"/>
    <property type="match status" value="1"/>
</dbReference>
<keyword evidence="1" id="KW-0547">Nucleotide-binding</keyword>
<feature type="domain" description="ATP-grasp" evidence="2">
    <location>
        <begin position="125"/>
        <end position="310"/>
    </location>
</feature>
<dbReference type="SUPFAM" id="SSF56059">
    <property type="entry name" value="Glutathione synthetase ATP-binding domain-like"/>
    <property type="match status" value="1"/>
</dbReference>
<dbReference type="InterPro" id="IPR026449">
    <property type="entry name" value="GRASP_SAV_5884"/>
</dbReference>
<dbReference type="Pfam" id="PF21068">
    <property type="entry name" value="ATPgraspMvdD"/>
    <property type="match status" value="1"/>
</dbReference>
<dbReference type="Gene3D" id="3.30.470.20">
    <property type="entry name" value="ATP-grasp fold, B domain"/>
    <property type="match status" value="1"/>
</dbReference>
<dbReference type="PROSITE" id="PS50975">
    <property type="entry name" value="ATP_GRASP"/>
    <property type="match status" value="1"/>
</dbReference>
<evidence type="ECO:0000313" key="3">
    <source>
        <dbReference type="EMBL" id="TDE09732.1"/>
    </source>
</evidence>
<proteinExistence type="predicted"/>
<dbReference type="GO" id="GO:0005737">
    <property type="term" value="C:cytoplasm"/>
    <property type="evidence" value="ECO:0007669"/>
    <property type="project" value="TreeGrafter"/>
</dbReference>
<dbReference type="GO" id="GO:0046872">
    <property type="term" value="F:metal ion binding"/>
    <property type="evidence" value="ECO:0007669"/>
    <property type="project" value="InterPro"/>
</dbReference>
<dbReference type="EMBL" id="SMKZ01000017">
    <property type="protein sequence ID" value="TDE09732.1"/>
    <property type="molecule type" value="Genomic_DNA"/>
</dbReference>
<sequence>MMVMTTESDTTADLVVEELNERSVPVFRFDTAHFPTDVTLTAQLEDGWRGSVRFGEREIELARAGSAYYRRPSEFVMQGSMSGAARRFAAAQSRAGLLGVLVSLDCLWVNHPGRNGDASYKPWQLTVAEQVGLRPPRTLITNGPEAARRFVKEIDGPVIYKTLAGGVVDDDGVPKGMPTSIVDPDGLDDSIALCAHQFQEWVDKHHEVRLTVVGDEFFAAEIHAGNDAAHVDWRNDYAALTYEIVDVPDDVRRGVVELMCRFGLVFGALDFVVTPAGEWRFLEINPNGQWGWIQTVTGLPISTALAGLLQGGSTT</sequence>
<dbReference type="GO" id="GO:0018169">
    <property type="term" value="F:ribosomal S6-glutamic acid ligase activity"/>
    <property type="evidence" value="ECO:0007669"/>
    <property type="project" value="TreeGrafter"/>
</dbReference>